<dbReference type="InterPro" id="IPR011009">
    <property type="entry name" value="Kinase-like_dom_sf"/>
</dbReference>
<dbReference type="InterPro" id="IPR001245">
    <property type="entry name" value="Ser-Thr/Tyr_kinase_cat_dom"/>
</dbReference>
<dbReference type="SUPFAM" id="SSF56112">
    <property type="entry name" value="Protein kinase-like (PK-like)"/>
    <property type="match status" value="1"/>
</dbReference>
<reference evidence="2 3" key="1">
    <citation type="submission" date="2024-04" db="EMBL/GenBank/DDBJ databases">
        <title>Phyllosticta paracitricarpa is synonymous to the EU quarantine fungus P. citricarpa based on phylogenomic analyses.</title>
        <authorList>
            <consortium name="Lawrence Berkeley National Laboratory"/>
            <person name="Van Ingen-Buijs V.A."/>
            <person name="Van Westerhoven A.C."/>
            <person name="Haridas S."/>
            <person name="Skiadas P."/>
            <person name="Martin F."/>
            <person name="Groenewald J.Z."/>
            <person name="Crous P.W."/>
            <person name="Seidl M.F."/>
        </authorList>
    </citation>
    <scope>NUCLEOTIDE SEQUENCE [LARGE SCALE GENOMIC DNA]</scope>
    <source>
        <strain evidence="2 3">CBS 122670</strain>
    </source>
</reference>
<comment type="caution">
    <text evidence="2">The sequence shown here is derived from an EMBL/GenBank/DDBJ whole genome shotgun (WGS) entry which is preliminary data.</text>
</comment>
<name>A0ABR1MLY6_9PEZI</name>
<keyword evidence="3" id="KW-1185">Reference proteome</keyword>
<dbReference type="Proteomes" id="UP001365128">
    <property type="component" value="Unassembled WGS sequence"/>
</dbReference>
<dbReference type="Gene3D" id="1.10.510.10">
    <property type="entry name" value="Transferase(Phosphotransferase) domain 1"/>
    <property type="match status" value="1"/>
</dbReference>
<dbReference type="Pfam" id="PF07714">
    <property type="entry name" value="PK_Tyr_Ser-Thr"/>
    <property type="match status" value="1"/>
</dbReference>
<dbReference type="PANTHER" id="PTHR24416">
    <property type="entry name" value="TYROSINE-PROTEIN KINASE RECEPTOR"/>
    <property type="match status" value="1"/>
</dbReference>
<dbReference type="PROSITE" id="PS50011">
    <property type="entry name" value="PROTEIN_KINASE_DOM"/>
    <property type="match status" value="1"/>
</dbReference>
<protein>
    <submittedName>
        <fullName evidence="2">Kinase-like domain-containing protein</fullName>
    </submittedName>
</protein>
<accession>A0ABR1MLY6</accession>
<dbReference type="EMBL" id="JBBPDW010000004">
    <property type="protein sequence ID" value="KAK7553394.1"/>
    <property type="molecule type" value="Genomic_DNA"/>
</dbReference>
<proteinExistence type="predicted"/>
<dbReference type="InterPro" id="IPR000719">
    <property type="entry name" value="Prot_kinase_dom"/>
</dbReference>
<dbReference type="InterPro" id="IPR050122">
    <property type="entry name" value="RTK"/>
</dbReference>
<evidence type="ECO:0000313" key="2">
    <source>
        <dbReference type="EMBL" id="KAK7553394.1"/>
    </source>
</evidence>
<feature type="domain" description="Protein kinase" evidence="1">
    <location>
        <begin position="22"/>
        <end position="278"/>
    </location>
</feature>
<gene>
    <name evidence="2" type="ORF">IWX46DRAFT_519255</name>
</gene>
<evidence type="ECO:0000313" key="3">
    <source>
        <dbReference type="Proteomes" id="UP001365128"/>
    </source>
</evidence>
<dbReference type="PANTHER" id="PTHR24416:SF548">
    <property type="entry name" value="PROTEIN KINASE DOMAIN-CONTAINING PROTEIN"/>
    <property type="match status" value="1"/>
</dbReference>
<evidence type="ECO:0000259" key="1">
    <source>
        <dbReference type="PROSITE" id="PS50011"/>
    </source>
</evidence>
<sequence>MGQKETEPGNILCTFWYPEGVKERVAFSGDFFIGKVDESTVLKFPCGEEGDDMAPWLRREYERILEGLQVERKIYERIGKHPRIIEFKGWQDSGPGLLLEFAPNGDLAHFLHDQSEHLSVKHRLRIARETAEGIDFVHTKNVLVRDVATRNILLDAGKHVKLCDLTGVLLGDDGSVIAAGQGWEDSDATKPRPDTQHADRSTDLFALGTAIFNIMTGQCPFPDTDDDQEIKQLFEQRKYPELDERLGGKVVWGCWDSLYESAGEVAKDLEKLEQTYPQ</sequence>
<organism evidence="2 3">
    <name type="scientific">Phyllosticta citricarpa</name>
    <dbReference type="NCBI Taxonomy" id="55181"/>
    <lineage>
        <taxon>Eukaryota</taxon>
        <taxon>Fungi</taxon>
        <taxon>Dikarya</taxon>
        <taxon>Ascomycota</taxon>
        <taxon>Pezizomycotina</taxon>
        <taxon>Dothideomycetes</taxon>
        <taxon>Dothideomycetes incertae sedis</taxon>
        <taxon>Botryosphaeriales</taxon>
        <taxon>Phyllostictaceae</taxon>
        <taxon>Phyllosticta</taxon>
    </lineage>
</organism>